<keyword evidence="3" id="KW-1185">Reference proteome</keyword>
<evidence type="ECO:0000313" key="2">
    <source>
        <dbReference type="EMBL" id="KAF6203043.1"/>
    </source>
</evidence>
<dbReference type="AlphaFoldDB" id="A0A6A4JSB1"/>
<evidence type="ECO:0000256" key="1">
    <source>
        <dbReference type="SAM" id="MobiDB-lite"/>
    </source>
</evidence>
<comment type="caution">
    <text evidence="2">The sequence shown here is derived from an EMBL/GenBank/DDBJ whole genome shotgun (WGS) entry which is preliminary data.</text>
</comment>
<sequence length="413" mass="46229">MGEKEVERRFKKALLKDIEKTVLDLTALGMPKRKLDKLVSYLYNVDAKGVARTVLTLQKKGCGLTNKHSSKLSRSTLCGSIGGNRRANDPLEKCYAEENSESKNSRNNGCPERNANSASCGGRRRSSSGCGGGRCKWRRGREPCSSGKCKRKRSSSRGSKCAKKRKSRCARKRKSRCAKKRKSRCAKKRKNSRQMNELLKEMKKTVLDLTALGMPKRKLDKLVGYIFNVDAKGISRTVLNSLKKGRAQINERGTKFLGSRLCKSLGRYPKKNENLKRCNDKLSYLSNFSAQSRQPRNIARPEINSIKCGRRSNSCGGGGCKMRHGRKPCNSGKCRSKRGGKRKSRCAKRRKSKCAKKRKSKSKKRRSRKGGCGGVFQSSTAPIINSKDKERPVHQGGTSRKPATSEHLNIWYS</sequence>
<proteinExistence type="predicted"/>
<evidence type="ECO:0000313" key="3">
    <source>
        <dbReference type="Proteomes" id="UP000466442"/>
    </source>
</evidence>
<feature type="compositionally biased region" description="Basic residues" evidence="1">
    <location>
        <begin position="148"/>
        <end position="166"/>
    </location>
</feature>
<dbReference type="Proteomes" id="UP000466442">
    <property type="component" value="Unassembled WGS sequence"/>
</dbReference>
<name>A0A6A4JSB1_APOLU</name>
<organism evidence="2 3">
    <name type="scientific">Apolygus lucorum</name>
    <name type="common">Small green plant bug</name>
    <name type="synonym">Lygocoris lucorum</name>
    <dbReference type="NCBI Taxonomy" id="248454"/>
    <lineage>
        <taxon>Eukaryota</taxon>
        <taxon>Metazoa</taxon>
        <taxon>Ecdysozoa</taxon>
        <taxon>Arthropoda</taxon>
        <taxon>Hexapoda</taxon>
        <taxon>Insecta</taxon>
        <taxon>Pterygota</taxon>
        <taxon>Neoptera</taxon>
        <taxon>Paraneoptera</taxon>
        <taxon>Hemiptera</taxon>
        <taxon>Heteroptera</taxon>
        <taxon>Panheteroptera</taxon>
        <taxon>Cimicomorpha</taxon>
        <taxon>Miridae</taxon>
        <taxon>Mirini</taxon>
        <taxon>Apolygus</taxon>
    </lineage>
</organism>
<feature type="region of interest" description="Disordered" evidence="1">
    <location>
        <begin position="96"/>
        <end position="166"/>
    </location>
</feature>
<feature type="region of interest" description="Disordered" evidence="1">
    <location>
        <begin position="314"/>
        <end position="413"/>
    </location>
</feature>
<protein>
    <submittedName>
        <fullName evidence="2">Uncharacterized protein</fullName>
    </submittedName>
</protein>
<feature type="compositionally biased region" description="Basic residues" evidence="1">
    <location>
        <begin position="334"/>
        <end position="369"/>
    </location>
</feature>
<accession>A0A6A4JSB1</accession>
<dbReference type="EMBL" id="WIXP02000011">
    <property type="protein sequence ID" value="KAF6203043.1"/>
    <property type="molecule type" value="Genomic_DNA"/>
</dbReference>
<gene>
    <name evidence="2" type="ORF">GE061_003456</name>
</gene>
<reference evidence="2" key="1">
    <citation type="journal article" date="2021" name="Mol. Ecol. Resour.">
        <title>Apolygus lucorum genome provides insights into omnivorousness and mesophyll feeding.</title>
        <authorList>
            <person name="Liu Y."/>
            <person name="Liu H."/>
            <person name="Wang H."/>
            <person name="Huang T."/>
            <person name="Liu B."/>
            <person name="Yang B."/>
            <person name="Yin L."/>
            <person name="Li B."/>
            <person name="Zhang Y."/>
            <person name="Zhang S."/>
            <person name="Jiang F."/>
            <person name="Zhang X."/>
            <person name="Ren Y."/>
            <person name="Wang B."/>
            <person name="Wang S."/>
            <person name="Lu Y."/>
            <person name="Wu K."/>
            <person name="Fan W."/>
            <person name="Wang G."/>
        </authorList>
    </citation>
    <scope>NUCLEOTIDE SEQUENCE</scope>
    <source>
        <strain evidence="2">12Hb</strain>
    </source>
</reference>